<protein>
    <recommendedName>
        <fullName evidence="3">Replication-relaxation</fullName>
    </recommendedName>
</protein>
<gene>
    <name evidence="1" type="ORF">A2866_06110</name>
</gene>
<evidence type="ECO:0000313" key="1">
    <source>
        <dbReference type="EMBL" id="OGK21961.1"/>
    </source>
</evidence>
<dbReference type="Proteomes" id="UP000177026">
    <property type="component" value="Unassembled WGS sequence"/>
</dbReference>
<dbReference type="Pfam" id="PF13814">
    <property type="entry name" value="Replic_Relax"/>
    <property type="match status" value="1"/>
</dbReference>
<evidence type="ECO:0000313" key="2">
    <source>
        <dbReference type="Proteomes" id="UP000177026"/>
    </source>
</evidence>
<dbReference type="AlphaFoldDB" id="A0A1F7GT48"/>
<comment type="caution">
    <text evidence="1">The sequence shown here is derived from an EMBL/GenBank/DDBJ whole genome shotgun (WGS) entry which is preliminary data.</text>
</comment>
<accession>A0A1F7GT48</accession>
<sequence>MNYKQLPTITPKQKEIIDLVFKFRFINRHQIQRLFNHKDARRINTWLRDLVNKNYLGRIYSTKLLENTKPAIYYLGNNGIIFIRSKKGEEYQAEYEHLDFKHMKKFYEDKHASQTFINHCVAISEFYTQFKEFERASKQDTLEYDVETKTEMWITKQLHHYPDEDFQEIKTSIPDLYIEKVKNPYNKTLQIETFFLELFDPHVPRYGILYKIKEFIKLKEEGSWKQYAGLDDKFPTIFLIFPHYRKINMVIDKIREQLNGSYESDDITIQTTTYQKAITEKITNNSIWTKIILSSTS</sequence>
<proteinExistence type="predicted"/>
<dbReference type="EMBL" id="MFZI01000011">
    <property type="protein sequence ID" value="OGK21961.1"/>
    <property type="molecule type" value="Genomic_DNA"/>
</dbReference>
<name>A0A1F7GT48_9BACT</name>
<dbReference type="InterPro" id="IPR025855">
    <property type="entry name" value="Replic_Relax"/>
</dbReference>
<reference evidence="1 2" key="1">
    <citation type="journal article" date="2016" name="Nat. Commun.">
        <title>Thousands of microbial genomes shed light on interconnected biogeochemical processes in an aquifer system.</title>
        <authorList>
            <person name="Anantharaman K."/>
            <person name="Brown C.T."/>
            <person name="Hug L.A."/>
            <person name="Sharon I."/>
            <person name="Castelle C.J."/>
            <person name="Probst A.J."/>
            <person name="Thomas B.C."/>
            <person name="Singh A."/>
            <person name="Wilkins M.J."/>
            <person name="Karaoz U."/>
            <person name="Brodie E.L."/>
            <person name="Williams K.H."/>
            <person name="Hubbard S.S."/>
            <person name="Banfield J.F."/>
        </authorList>
    </citation>
    <scope>NUCLEOTIDE SEQUENCE [LARGE SCALE GENOMIC DNA]</scope>
</reference>
<organism evidence="1 2">
    <name type="scientific">Candidatus Roizmanbacteria bacterium RIFCSPHIGHO2_01_FULL_39_8</name>
    <dbReference type="NCBI Taxonomy" id="1802033"/>
    <lineage>
        <taxon>Bacteria</taxon>
        <taxon>Candidatus Roizmaniibacteriota</taxon>
    </lineage>
</organism>
<evidence type="ECO:0008006" key="3">
    <source>
        <dbReference type="Google" id="ProtNLM"/>
    </source>
</evidence>